<gene>
    <name evidence="2" type="ORF">HELGO_WM11740</name>
</gene>
<dbReference type="EMBL" id="CACVAY010000025">
    <property type="protein sequence ID" value="CAA6805111.1"/>
    <property type="molecule type" value="Genomic_DNA"/>
</dbReference>
<proteinExistence type="predicted"/>
<sequence length="341" mass="39808">MTDRIQKWLQQVSVMRYQFQQREQSCSLFRQHPQQISIVIKIPCRSWLGAFSWGDFHMAVALQKALKNLGFNVLLQVLPEWDAKEGEQYDVVIVFRGLNRYKCKAKQLNIMWNISHPEDVTLEEYEEYDHVFIASDIWAKEISQSLSKPVECMLQCTDTQRFFPPSHWDKKCDKETILFVGGTRDVFRPVIKELLPTEYSLAVYGKNWPQFIDKKYIKGAYIPNELLYKYYGSAGIVLNDHWDDMRSKGFVSNRIFDALACGAVVVSDKVEGMGEIATFVQTYDDKYSLKQCLEFSLQHSNEVQARAYQGMKFVQREHTFGQRAKQFAALIHRHLDIELAQ</sequence>
<accession>A0A6S6SJM8</accession>
<dbReference type="InterPro" id="IPR055259">
    <property type="entry name" value="YkvP/CgeB_Glyco_trans-like"/>
</dbReference>
<dbReference type="AlphaFoldDB" id="A0A6S6SJM8"/>
<dbReference type="SUPFAM" id="SSF53756">
    <property type="entry name" value="UDP-Glycosyltransferase/glycogen phosphorylase"/>
    <property type="match status" value="1"/>
</dbReference>
<evidence type="ECO:0000259" key="1">
    <source>
        <dbReference type="Pfam" id="PF13524"/>
    </source>
</evidence>
<organism evidence="2">
    <name type="scientific">uncultured Thiotrichaceae bacterium</name>
    <dbReference type="NCBI Taxonomy" id="298394"/>
    <lineage>
        <taxon>Bacteria</taxon>
        <taxon>Pseudomonadati</taxon>
        <taxon>Pseudomonadota</taxon>
        <taxon>Gammaproteobacteria</taxon>
        <taxon>Thiotrichales</taxon>
        <taxon>Thiotrichaceae</taxon>
        <taxon>environmental samples</taxon>
    </lineage>
</organism>
<dbReference type="Gene3D" id="3.40.50.2000">
    <property type="entry name" value="Glycogen Phosphorylase B"/>
    <property type="match status" value="1"/>
</dbReference>
<protein>
    <recommendedName>
        <fullName evidence="1">Spore protein YkvP/CgeB glycosyl transferase-like domain-containing protein</fullName>
    </recommendedName>
</protein>
<reference evidence="2" key="1">
    <citation type="submission" date="2020-01" db="EMBL/GenBank/DDBJ databases">
        <authorList>
            <person name="Meier V. D."/>
            <person name="Meier V D."/>
        </authorList>
    </citation>
    <scope>NUCLEOTIDE SEQUENCE</scope>
    <source>
        <strain evidence="2">HLG_WM_MAG_07</strain>
    </source>
</reference>
<evidence type="ECO:0000313" key="2">
    <source>
        <dbReference type="EMBL" id="CAA6805111.1"/>
    </source>
</evidence>
<dbReference type="Pfam" id="PF13524">
    <property type="entry name" value="Glyco_trans_1_2"/>
    <property type="match status" value="1"/>
</dbReference>
<name>A0A6S6SJM8_9GAMM</name>
<feature type="domain" description="Spore protein YkvP/CgeB glycosyl transferase-like" evidence="1">
    <location>
        <begin position="186"/>
        <end position="328"/>
    </location>
</feature>